<dbReference type="Pfam" id="PF10544">
    <property type="entry name" value="T5orf172"/>
    <property type="match status" value="1"/>
</dbReference>
<organism evidence="2 3">
    <name type="scientific">Blautia hydrogenotrophica (strain DSM 10507 / JCM 14656 / S5a33)</name>
    <name type="common">Ruminococcus hydrogenotrophicus</name>
    <dbReference type="NCBI Taxonomy" id="476272"/>
    <lineage>
        <taxon>Bacteria</taxon>
        <taxon>Bacillati</taxon>
        <taxon>Bacillota</taxon>
        <taxon>Clostridia</taxon>
        <taxon>Lachnospirales</taxon>
        <taxon>Lachnospiraceae</taxon>
        <taxon>Blautia</taxon>
    </lineage>
</organism>
<reference evidence="2 3" key="1">
    <citation type="submission" date="2009-01" db="EMBL/GenBank/DDBJ databases">
        <authorList>
            <person name="Fulton L."/>
            <person name="Clifton S."/>
            <person name="Fulton B."/>
            <person name="Xu J."/>
            <person name="Minx P."/>
            <person name="Pepin K.H."/>
            <person name="Johnson M."/>
            <person name="Bhonagiri V."/>
            <person name="Nash W.E."/>
            <person name="Mardis E.R."/>
            <person name="Wilson R.K."/>
        </authorList>
    </citation>
    <scope>NUCLEOTIDE SEQUENCE [LARGE SCALE GENOMIC DNA]</scope>
    <source>
        <strain evidence="3">DSM 10507 / JCM 14656 / S5a33</strain>
    </source>
</reference>
<accession>C0CPS7</accession>
<name>C0CPS7_BLAHS</name>
<keyword evidence="3" id="KW-1185">Reference proteome</keyword>
<dbReference type="InterPro" id="IPR018306">
    <property type="entry name" value="Phage_T5_Orf172_DNA-bd"/>
</dbReference>
<feature type="domain" description="Bacteriophage T5 Orf172 DNA-binding" evidence="1">
    <location>
        <begin position="24"/>
        <end position="105"/>
    </location>
</feature>
<dbReference type="PATRIC" id="fig|476272.21.peg.1011"/>
<dbReference type="HOGENOM" id="CLU_1841251_0_0_9"/>
<proteinExistence type="predicted"/>
<evidence type="ECO:0000313" key="2">
    <source>
        <dbReference type="EMBL" id="EEG48247.1"/>
    </source>
</evidence>
<dbReference type="Proteomes" id="UP000003100">
    <property type="component" value="Unassembled WGS sequence"/>
</dbReference>
<dbReference type="RefSeq" id="WP_005950607.1">
    <property type="nucleotide sequence ID" value="NZ_CP136423.1"/>
</dbReference>
<dbReference type="AlphaFoldDB" id="C0CPS7"/>
<dbReference type="EMBL" id="ACBZ01000158">
    <property type="protein sequence ID" value="EEG48247.1"/>
    <property type="molecule type" value="Genomic_DNA"/>
</dbReference>
<dbReference type="GeneID" id="86822553"/>
<protein>
    <recommendedName>
        <fullName evidence="1">Bacteriophage T5 Orf172 DNA-binding domain-containing protein</fullName>
    </recommendedName>
</protein>
<sequence length="139" mass="16184">MPKKWRCRIGNRDFPSGAFNPEMGFCYAVKIPVLQGFYLVKIGATSMPKARLSNIGRKGTIFCLSPPHLNFWENEEILHNYFQEFRVPPRPGRGVQGEFFNISLKYFFEKMPDIFYVTEYEDAIVTQTLHYGAIYKKKG</sequence>
<evidence type="ECO:0000313" key="3">
    <source>
        <dbReference type="Proteomes" id="UP000003100"/>
    </source>
</evidence>
<reference evidence="2 3" key="2">
    <citation type="submission" date="2009-02" db="EMBL/GenBank/DDBJ databases">
        <title>Draft genome sequence of Blautia hydrogenotrophica DSM 10507 (Ruminococcus hydrogenotrophicus DSM 10507).</title>
        <authorList>
            <person name="Sudarsanam P."/>
            <person name="Ley R."/>
            <person name="Guruge J."/>
            <person name="Turnbaugh P.J."/>
            <person name="Mahowald M."/>
            <person name="Liep D."/>
            <person name="Gordon J."/>
        </authorList>
    </citation>
    <scope>NUCLEOTIDE SEQUENCE [LARGE SCALE GENOMIC DNA]</scope>
    <source>
        <strain evidence="3">DSM 10507 / JCM 14656 / S5a33</strain>
    </source>
</reference>
<gene>
    <name evidence="2" type="ORF">RUMHYD_02878</name>
</gene>
<comment type="caution">
    <text evidence="2">The sequence shown here is derived from an EMBL/GenBank/DDBJ whole genome shotgun (WGS) entry which is preliminary data.</text>
</comment>
<evidence type="ECO:0000259" key="1">
    <source>
        <dbReference type="Pfam" id="PF10544"/>
    </source>
</evidence>